<accession>A0AAV4WUG0</accession>
<organism evidence="1 2">
    <name type="scientific">Caerostris darwini</name>
    <dbReference type="NCBI Taxonomy" id="1538125"/>
    <lineage>
        <taxon>Eukaryota</taxon>
        <taxon>Metazoa</taxon>
        <taxon>Ecdysozoa</taxon>
        <taxon>Arthropoda</taxon>
        <taxon>Chelicerata</taxon>
        <taxon>Arachnida</taxon>
        <taxon>Araneae</taxon>
        <taxon>Araneomorphae</taxon>
        <taxon>Entelegynae</taxon>
        <taxon>Araneoidea</taxon>
        <taxon>Araneidae</taxon>
        <taxon>Caerostris</taxon>
    </lineage>
</organism>
<protein>
    <submittedName>
        <fullName evidence="1">Uncharacterized protein</fullName>
    </submittedName>
</protein>
<name>A0AAV4WUG0_9ARAC</name>
<evidence type="ECO:0000313" key="1">
    <source>
        <dbReference type="EMBL" id="GIY85173.1"/>
    </source>
</evidence>
<sequence>MDFGIRGPSWTPYWTPGWGRGIKKGTQQARGIHEHPFSRPLGTSGDSQLSEGLIAASKSGSDECMQNGGLIVRYGVSSFLSWKDAIVA</sequence>
<proteinExistence type="predicted"/>
<gene>
    <name evidence="1" type="ORF">CDAR_310051</name>
</gene>
<reference evidence="1 2" key="1">
    <citation type="submission" date="2021-06" db="EMBL/GenBank/DDBJ databases">
        <title>Caerostris darwini draft genome.</title>
        <authorList>
            <person name="Kono N."/>
            <person name="Arakawa K."/>
        </authorList>
    </citation>
    <scope>NUCLEOTIDE SEQUENCE [LARGE SCALE GENOMIC DNA]</scope>
</reference>
<dbReference type="AlphaFoldDB" id="A0AAV4WUG0"/>
<evidence type="ECO:0000313" key="2">
    <source>
        <dbReference type="Proteomes" id="UP001054837"/>
    </source>
</evidence>
<keyword evidence="2" id="KW-1185">Reference proteome</keyword>
<comment type="caution">
    <text evidence="1">The sequence shown here is derived from an EMBL/GenBank/DDBJ whole genome shotgun (WGS) entry which is preliminary data.</text>
</comment>
<dbReference type="EMBL" id="BPLQ01015016">
    <property type="protein sequence ID" value="GIY85173.1"/>
    <property type="molecule type" value="Genomic_DNA"/>
</dbReference>
<dbReference type="Proteomes" id="UP001054837">
    <property type="component" value="Unassembled WGS sequence"/>
</dbReference>